<organism evidence="2 3">
    <name type="scientific">Methanococcus voltae</name>
    <dbReference type="NCBI Taxonomy" id="2188"/>
    <lineage>
        <taxon>Archaea</taxon>
        <taxon>Methanobacteriati</taxon>
        <taxon>Methanobacteriota</taxon>
        <taxon>Methanomada group</taxon>
        <taxon>Methanococci</taxon>
        <taxon>Methanococcales</taxon>
        <taxon>Methanococcaceae</taxon>
        <taxon>Methanococcus</taxon>
    </lineage>
</organism>
<feature type="domain" description="TfuA-like core" evidence="1">
    <location>
        <begin position="60"/>
        <end position="183"/>
    </location>
</feature>
<evidence type="ECO:0000259" key="1">
    <source>
        <dbReference type="Pfam" id="PF07812"/>
    </source>
</evidence>
<reference evidence="2" key="1">
    <citation type="submission" date="2021-03" db="EMBL/GenBank/DDBJ databases">
        <title>Genomic Encyclopedia of Type Strains, Phase IV (KMG-V): Genome sequencing to study the core and pangenomes of soil and plant-associated prokaryotes.</title>
        <authorList>
            <person name="Whitman W."/>
        </authorList>
    </citation>
    <scope>NUCLEOTIDE SEQUENCE</scope>
    <source>
        <strain evidence="2">C4</strain>
    </source>
</reference>
<dbReference type="InterPro" id="IPR012924">
    <property type="entry name" value="TfuA_core"/>
</dbReference>
<sequence length="232" mass="26641">MENLKVAIFSKLTLKENEIKNLFESHKKLKNVDLHIYDPIKRGDLQKPEMLNYDIIGIIDGCFLQNTAVGHREILHIIRKGIKVYGAGSMGALRASELDGFGMVGVGKVYNLYKSGTLCDDDEVAVTFDNVKSQNGFEIIQVTFSMVSFREFMANALSDDVINREEHDILIKSAKELYYPLRTYETVFEKSQISWETTENLMNYIKSQKDMKMIDGFEMLNHMINDISNFKK</sequence>
<proteinExistence type="predicted"/>
<comment type="caution">
    <text evidence="2">The sequence shown here is derived from an EMBL/GenBank/DDBJ whole genome shotgun (WGS) entry which is preliminary data.</text>
</comment>
<dbReference type="Proteomes" id="UP000740329">
    <property type="component" value="Unassembled WGS sequence"/>
</dbReference>
<dbReference type="Pfam" id="PF07812">
    <property type="entry name" value="TfuA"/>
    <property type="match status" value="1"/>
</dbReference>
<name>A0A8J7S4P7_METVO</name>
<dbReference type="AlphaFoldDB" id="A0A8J7S4P7"/>
<gene>
    <name evidence="2" type="ORF">J3E07_000746</name>
</gene>
<protein>
    <recommendedName>
        <fullName evidence="1">TfuA-like core domain-containing protein</fullName>
    </recommendedName>
</protein>
<evidence type="ECO:0000313" key="2">
    <source>
        <dbReference type="EMBL" id="MBP2201348.1"/>
    </source>
</evidence>
<accession>A0A8J7S4P7</accession>
<evidence type="ECO:0000313" key="3">
    <source>
        <dbReference type="Proteomes" id="UP000740329"/>
    </source>
</evidence>
<dbReference type="EMBL" id="JAGGMV010000001">
    <property type="protein sequence ID" value="MBP2201348.1"/>
    <property type="molecule type" value="Genomic_DNA"/>
</dbReference>